<evidence type="ECO:0000313" key="3">
    <source>
        <dbReference type="EMBL" id="MBD8051463.1"/>
    </source>
</evidence>
<protein>
    <submittedName>
        <fullName evidence="3">Tripartite tricarboxylate transporter substrate binding protein</fullName>
    </submittedName>
</protein>
<evidence type="ECO:0000256" key="1">
    <source>
        <dbReference type="ARBA" id="ARBA00006987"/>
    </source>
</evidence>
<organism evidence="3 4">
    <name type="scientific">Limnohabitans radicicola</name>
    <dbReference type="NCBI Taxonomy" id="2771427"/>
    <lineage>
        <taxon>Bacteria</taxon>
        <taxon>Pseudomonadati</taxon>
        <taxon>Pseudomonadota</taxon>
        <taxon>Betaproteobacteria</taxon>
        <taxon>Burkholderiales</taxon>
        <taxon>Comamonadaceae</taxon>
        <taxon>Limnohabitans</taxon>
    </lineage>
</organism>
<feature type="signal peptide" evidence="2">
    <location>
        <begin position="1"/>
        <end position="28"/>
    </location>
</feature>
<accession>A0A927FJY4</accession>
<evidence type="ECO:0000256" key="2">
    <source>
        <dbReference type="SAM" id="SignalP"/>
    </source>
</evidence>
<gene>
    <name evidence="3" type="ORF">IC609_13015</name>
</gene>
<dbReference type="RefSeq" id="WP_191819951.1">
    <property type="nucleotide sequence ID" value="NZ_JACYFT010000003.1"/>
</dbReference>
<proteinExistence type="inferred from homology"/>
<comment type="similarity">
    <text evidence="1">Belongs to the UPF0065 (bug) family.</text>
</comment>
<feature type="chain" id="PRO_5038012549" evidence="2">
    <location>
        <begin position="29"/>
        <end position="330"/>
    </location>
</feature>
<dbReference type="Gene3D" id="3.40.190.10">
    <property type="entry name" value="Periplasmic binding protein-like II"/>
    <property type="match status" value="1"/>
</dbReference>
<comment type="caution">
    <text evidence="3">The sequence shown here is derived from an EMBL/GenBank/DDBJ whole genome shotgun (WGS) entry which is preliminary data.</text>
</comment>
<reference evidence="3" key="1">
    <citation type="submission" date="2020-09" db="EMBL/GenBank/DDBJ databases">
        <title>Genome seq and assembly of Limnohabitants sp.</title>
        <authorList>
            <person name="Chhetri G."/>
        </authorList>
    </citation>
    <scope>NUCLEOTIDE SEQUENCE</scope>
    <source>
        <strain evidence="3">JUR4</strain>
    </source>
</reference>
<dbReference type="CDD" id="cd07012">
    <property type="entry name" value="PBP2_Bug_TTT"/>
    <property type="match status" value="1"/>
</dbReference>
<keyword evidence="4" id="KW-1185">Reference proteome</keyword>
<dbReference type="Gene3D" id="3.40.190.150">
    <property type="entry name" value="Bordetella uptake gene, domain 1"/>
    <property type="match status" value="1"/>
</dbReference>
<dbReference type="InterPro" id="IPR042100">
    <property type="entry name" value="Bug_dom1"/>
</dbReference>
<dbReference type="AlphaFoldDB" id="A0A927FJY4"/>
<dbReference type="PANTHER" id="PTHR42928:SF5">
    <property type="entry name" value="BLR1237 PROTEIN"/>
    <property type="match status" value="1"/>
</dbReference>
<sequence length="330" mass="34626">MPWVSFVKTALRWGALGTALALCTLASAQSAAAWPSKNIRIVVPYAAGGPADLVARELAQVLTADLKQSVVVENMGGAMGVPALGAVARAEPDGHTLLMAAVGNVVLQPMLSKQGGADLVAKLRPVSTVSTAPHVLVTSAKLPIRNVQELVDYARANPGKVSFASAGTGGTAHLAMEMFKSLSKTDVLHVPYKGSSASVNDLVSGQVTALFSSYPSLQGLVDKGLLRVLAATAPSQSPATKSLPLMSTTLPGYEYTTWYAMYAPLATPTPLVQRIQQALTQALRQPGLVAKIEAAGTELHPGTAQEVQAWTLRDTDKWSRVIREARIAID</sequence>
<evidence type="ECO:0000313" key="4">
    <source>
        <dbReference type="Proteomes" id="UP000647424"/>
    </source>
</evidence>
<dbReference type="InterPro" id="IPR005064">
    <property type="entry name" value="BUG"/>
</dbReference>
<dbReference type="Pfam" id="PF03401">
    <property type="entry name" value="TctC"/>
    <property type="match status" value="1"/>
</dbReference>
<name>A0A927FJY4_9BURK</name>
<dbReference type="SUPFAM" id="SSF53850">
    <property type="entry name" value="Periplasmic binding protein-like II"/>
    <property type="match status" value="1"/>
</dbReference>
<dbReference type="PANTHER" id="PTHR42928">
    <property type="entry name" value="TRICARBOXYLATE-BINDING PROTEIN"/>
    <property type="match status" value="1"/>
</dbReference>
<keyword evidence="2" id="KW-0732">Signal</keyword>
<dbReference type="PIRSF" id="PIRSF017082">
    <property type="entry name" value="YflP"/>
    <property type="match status" value="1"/>
</dbReference>
<dbReference type="Proteomes" id="UP000647424">
    <property type="component" value="Unassembled WGS sequence"/>
</dbReference>
<dbReference type="EMBL" id="JACYFT010000003">
    <property type="protein sequence ID" value="MBD8051463.1"/>
    <property type="molecule type" value="Genomic_DNA"/>
</dbReference>